<sequence length="435" mass="45262">MYILHSSPLLLALSAAVMTAVSAVNTVSTVPIKTLRNPKHLNANSLTRRYFQKRDGVSSSSPLTNIENDVIYTVPLQLGTPPQSFNVAIDTGSPITWISSSNCTGSGCDNSTRFDCSASSTCKPISNGGFNASYVSGQGVIGNYASETFTLGSLKFTGVAGLVTENDAQFPADVDGLMGLWYYAAEGDVPILNVLQSSAALVNNMIGIWLETSTATTNTAPGGEITFGGVDTSRYSGNITYVDCVSDRPWTIPVSGLTVGNTSISVTGVTAAIDTGTTALLVPETVANAIHAVIPGAVNTDQGWFIPCSGNTNTTFQFGTFKGVIPYSMLAIQSTAQNTDQGNFCLSAAMYPTGETETIEQWLVGDAFLKNVYSVFDFSSSTTRIGFAQLGSGGTSSNGTVGSGSTANAATWTIPSTTVMALQALSVVSILFAAL</sequence>
<feature type="active site" evidence="3">
    <location>
        <position position="90"/>
    </location>
</feature>
<keyword evidence="9" id="KW-1185">Reference proteome</keyword>
<dbReference type="PANTHER" id="PTHR47966">
    <property type="entry name" value="BETA-SITE APP-CLEAVING ENZYME, ISOFORM A-RELATED"/>
    <property type="match status" value="1"/>
</dbReference>
<evidence type="ECO:0000256" key="3">
    <source>
        <dbReference type="PIRSR" id="PIRSR601461-1"/>
    </source>
</evidence>
<keyword evidence="5" id="KW-0645">Protease</keyword>
<gene>
    <name evidence="8" type="ORF">EMPS_04476</name>
</gene>
<evidence type="ECO:0000256" key="2">
    <source>
        <dbReference type="ARBA" id="ARBA00022750"/>
    </source>
</evidence>
<dbReference type="PROSITE" id="PS00141">
    <property type="entry name" value="ASP_PROTEASE"/>
    <property type="match status" value="2"/>
</dbReference>
<name>A0A9P3H8K5_9FUNG</name>
<dbReference type="GO" id="GO:0006508">
    <property type="term" value="P:proteolysis"/>
    <property type="evidence" value="ECO:0007669"/>
    <property type="project" value="UniProtKB-KW"/>
</dbReference>
<dbReference type="PRINTS" id="PR00792">
    <property type="entry name" value="PEPSIN"/>
</dbReference>
<dbReference type="InterPro" id="IPR033121">
    <property type="entry name" value="PEPTIDASE_A1"/>
</dbReference>
<dbReference type="EMBL" id="BQFW01000006">
    <property type="protein sequence ID" value="GJJ72119.1"/>
    <property type="molecule type" value="Genomic_DNA"/>
</dbReference>
<comment type="similarity">
    <text evidence="1 5">Belongs to the peptidase A1 family.</text>
</comment>
<evidence type="ECO:0000313" key="8">
    <source>
        <dbReference type="EMBL" id="GJJ72119.1"/>
    </source>
</evidence>
<keyword evidence="6" id="KW-0732">Signal</keyword>
<evidence type="ECO:0000259" key="7">
    <source>
        <dbReference type="PROSITE" id="PS51767"/>
    </source>
</evidence>
<dbReference type="AlphaFoldDB" id="A0A9P3H8K5"/>
<evidence type="ECO:0000313" key="9">
    <source>
        <dbReference type="Proteomes" id="UP000827284"/>
    </source>
</evidence>
<feature type="chain" id="PRO_5040247212" description="Peptidase A1 domain-containing protein" evidence="6">
    <location>
        <begin position="24"/>
        <end position="435"/>
    </location>
</feature>
<evidence type="ECO:0000256" key="6">
    <source>
        <dbReference type="SAM" id="SignalP"/>
    </source>
</evidence>
<dbReference type="Gene3D" id="2.40.70.10">
    <property type="entry name" value="Acid Proteases"/>
    <property type="match status" value="2"/>
</dbReference>
<comment type="caution">
    <text evidence="8">The sequence shown here is derived from an EMBL/GenBank/DDBJ whole genome shotgun (WGS) entry which is preliminary data.</text>
</comment>
<dbReference type="Pfam" id="PF00026">
    <property type="entry name" value="Asp"/>
    <property type="match status" value="1"/>
</dbReference>
<feature type="signal peptide" evidence="6">
    <location>
        <begin position="1"/>
        <end position="23"/>
    </location>
</feature>
<feature type="active site" evidence="3">
    <location>
        <position position="274"/>
    </location>
</feature>
<dbReference type="InterPro" id="IPR001969">
    <property type="entry name" value="Aspartic_peptidase_AS"/>
</dbReference>
<feature type="domain" description="Peptidase A1" evidence="7">
    <location>
        <begin position="72"/>
        <end position="388"/>
    </location>
</feature>
<dbReference type="CDD" id="cd05471">
    <property type="entry name" value="pepsin_like"/>
    <property type="match status" value="1"/>
</dbReference>
<reference evidence="8" key="1">
    <citation type="submission" date="2021-11" db="EMBL/GenBank/DDBJ databases">
        <authorList>
            <person name="Herlambang A."/>
            <person name="Guo Y."/>
            <person name="Takashima Y."/>
            <person name="Nishizawa T."/>
        </authorList>
    </citation>
    <scope>NUCLEOTIDE SEQUENCE</scope>
    <source>
        <strain evidence="8">E1425</strain>
    </source>
</reference>
<evidence type="ECO:0000256" key="4">
    <source>
        <dbReference type="PIRSR" id="PIRSR601461-2"/>
    </source>
</evidence>
<keyword evidence="5" id="KW-0378">Hydrolase</keyword>
<feature type="disulfide bond" evidence="4">
    <location>
        <begin position="103"/>
        <end position="108"/>
    </location>
</feature>
<dbReference type="OrthoDB" id="771136at2759"/>
<proteinExistence type="inferred from homology"/>
<dbReference type="Proteomes" id="UP000827284">
    <property type="component" value="Unassembled WGS sequence"/>
</dbReference>
<protein>
    <recommendedName>
        <fullName evidence="7">Peptidase A1 domain-containing protein</fullName>
    </recommendedName>
</protein>
<dbReference type="PANTHER" id="PTHR47966:SF6">
    <property type="entry name" value="PEPTIDASE A1 DOMAIN-CONTAINING PROTEIN"/>
    <property type="match status" value="1"/>
</dbReference>
<keyword evidence="4" id="KW-1015">Disulfide bond</keyword>
<organism evidence="8 9">
    <name type="scientific">Entomortierella parvispora</name>
    <dbReference type="NCBI Taxonomy" id="205924"/>
    <lineage>
        <taxon>Eukaryota</taxon>
        <taxon>Fungi</taxon>
        <taxon>Fungi incertae sedis</taxon>
        <taxon>Mucoromycota</taxon>
        <taxon>Mortierellomycotina</taxon>
        <taxon>Mortierellomycetes</taxon>
        <taxon>Mortierellales</taxon>
        <taxon>Mortierellaceae</taxon>
        <taxon>Entomortierella</taxon>
    </lineage>
</organism>
<dbReference type="InterPro" id="IPR034164">
    <property type="entry name" value="Pepsin-like_dom"/>
</dbReference>
<dbReference type="GO" id="GO:0004190">
    <property type="term" value="F:aspartic-type endopeptidase activity"/>
    <property type="evidence" value="ECO:0007669"/>
    <property type="project" value="UniProtKB-KW"/>
</dbReference>
<dbReference type="InterPro" id="IPR021109">
    <property type="entry name" value="Peptidase_aspartic_dom_sf"/>
</dbReference>
<reference evidence="8" key="2">
    <citation type="journal article" date="2022" name="Microbiol. Resour. Announc.">
        <title>Whole-Genome Sequence of Entomortierella parvispora E1425, a Mucoromycotan Fungus Associated with Burkholderiaceae-Related Endosymbiotic Bacteria.</title>
        <authorList>
            <person name="Herlambang A."/>
            <person name="Guo Y."/>
            <person name="Takashima Y."/>
            <person name="Narisawa K."/>
            <person name="Ohta H."/>
            <person name="Nishizawa T."/>
        </authorList>
    </citation>
    <scope>NUCLEOTIDE SEQUENCE</scope>
    <source>
        <strain evidence="8">E1425</strain>
    </source>
</reference>
<dbReference type="InterPro" id="IPR001461">
    <property type="entry name" value="Aspartic_peptidase_A1"/>
</dbReference>
<dbReference type="PROSITE" id="PS51767">
    <property type="entry name" value="PEPTIDASE_A1"/>
    <property type="match status" value="1"/>
</dbReference>
<evidence type="ECO:0000256" key="1">
    <source>
        <dbReference type="ARBA" id="ARBA00007447"/>
    </source>
</evidence>
<keyword evidence="2 5" id="KW-0064">Aspartyl protease</keyword>
<accession>A0A9P3H8K5</accession>
<dbReference type="SUPFAM" id="SSF50630">
    <property type="entry name" value="Acid proteases"/>
    <property type="match status" value="1"/>
</dbReference>
<evidence type="ECO:0000256" key="5">
    <source>
        <dbReference type="RuleBase" id="RU000454"/>
    </source>
</evidence>